<sequence>MKFISISSIQKSNKVILENDVVCVLKNNTPAFYTVSVERMQQLLAMEKSLKASVKYQIDKLSESLSIDSL</sequence>
<reference evidence="1 2" key="1">
    <citation type="submission" date="2017-06" db="EMBL/GenBank/DDBJ databases">
        <title>Acinetobacter baumannii phage AbP2.</title>
        <authorList>
            <person name="Yang Z."/>
            <person name="Yin S."/>
            <person name="Jiang B."/>
            <person name="Huang G."/>
            <person name="Peng Y."/>
        </authorList>
    </citation>
    <scope>NUCLEOTIDE SEQUENCE [LARGE SCALE GENOMIC DNA]</scope>
</reference>
<accession>A0A220NQN2</accession>
<gene>
    <name evidence="1" type="ORF">ABP2_081</name>
</gene>
<evidence type="ECO:0000313" key="2">
    <source>
        <dbReference type="Proteomes" id="UP000223588"/>
    </source>
</evidence>
<organism evidence="1 2">
    <name type="scientific">Acinetobacter phage AbP2</name>
    <dbReference type="NCBI Taxonomy" id="2015804"/>
    <lineage>
        <taxon>Viruses</taxon>
        <taxon>Duplodnaviria</taxon>
        <taxon>Heunggongvirae</taxon>
        <taxon>Uroviricota</taxon>
        <taxon>Caudoviricetes</taxon>
        <taxon>Obolenskvirus</taxon>
        <taxon>Obolenskvirus AbP2</taxon>
    </lineage>
</organism>
<protein>
    <submittedName>
        <fullName evidence="1">Primosomal protein</fullName>
    </submittedName>
</protein>
<proteinExistence type="predicted"/>
<keyword evidence="2" id="KW-1185">Reference proteome</keyword>
<dbReference type="EMBL" id="MF346584">
    <property type="protein sequence ID" value="ASJ78952.1"/>
    <property type="molecule type" value="Genomic_DNA"/>
</dbReference>
<evidence type="ECO:0000313" key="1">
    <source>
        <dbReference type="EMBL" id="ASJ78952.1"/>
    </source>
</evidence>
<name>A0A220NQN2_9CAUD</name>
<dbReference type="Proteomes" id="UP000223588">
    <property type="component" value="Segment"/>
</dbReference>